<evidence type="ECO:0000313" key="2">
    <source>
        <dbReference type="Proteomes" id="UP000078250"/>
    </source>
</evidence>
<reference evidence="1 2" key="1">
    <citation type="submission" date="2016-04" db="EMBL/GenBank/DDBJ databases">
        <title>ATOL: Assembling a taxonomically balanced genome-scale reconstruction of the evolutionary history of the Enterobacteriaceae.</title>
        <authorList>
            <person name="Plunkett G.III."/>
            <person name="Neeno-Eckwall E.C."/>
            <person name="Glasner J.D."/>
            <person name="Perna N.T."/>
        </authorList>
    </citation>
    <scope>NUCLEOTIDE SEQUENCE [LARGE SCALE GENOMIC DNA]</scope>
    <source>
        <strain evidence="1 2">ATCC 700826</strain>
    </source>
</reference>
<protein>
    <submittedName>
        <fullName evidence="1">Uncharacterized protein</fullName>
    </submittedName>
</protein>
<sequence length="55" mass="6592">MLSPVPPVWTAFDADELWEDIGILKNKEQSLFGKFTINLLFIFEYLRHCKLFLFR</sequence>
<gene>
    <name evidence="1" type="ORF">M997_0237</name>
</gene>
<comment type="caution">
    <text evidence="1">The sequence shown here is derived from an EMBL/GenBank/DDBJ whole genome shotgun (WGS) entry which is preliminary data.</text>
</comment>
<dbReference type="AlphaFoldDB" id="A0AAJ3HVY0"/>
<proteinExistence type="predicted"/>
<dbReference type="EMBL" id="LXEV01000004">
    <property type="protein sequence ID" value="OAT50880.1"/>
    <property type="molecule type" value="Genomic_DNA"/>
</dbReference>
<organism evidence="1 2">
    <name type="scientific">Proteus hauseri ATCC 700826</name>
    <dbReference type="NCBI Taxonomy" id="1354271"/>
    <lineage>
        <taxon>Bacteria</taxon>
        <taxon>Pseudomonadati</taxon>
        <taxon>Pseudomonadota</taxon>
        <taxon>Gammaproteobacteria</taxon>
        <taxon>Enterobacterales</taxon>
        <taxon>Morganellaceae</taxon>
        <taxon>Proteus</taxon>
    </lineage>
</organism>
<accession>A0AAJ3HVY0</accession>
<dbReference type="Proteomes" id="UP000078250">
    <property type="component" value="Unassembled WGS sequence"/>
</dbReference>
<evidence type="ECO:0000313" key="1">
    <source>
        <dbReference type="EMBL" id="OAT50880.1"/>
    </source>
</evidence>
<keyword evidence="2" id="KW-1185">Reference proteome</keyword>
<name>A0AAJ3HVY0_PROHU</name>